<dbReference type="Pfam" id="PF16571">
    <property type="entry name" value="FBP_C"/>
    <property type="match status" value="1"/>
</dbReference>
<dbReference type="Proteomes" id="UP000285376">
    <property type="component" value="Unassembled WGS sequence"/>
</dbReference>
<dbReference type="AlphaFoldDB" id="A0A417Z5L2"/>
<proteinExistence type="predicted"/>
<name>A0A417Z5L2_9MICO</name>
<reference evidence="2 3" key="1">
    <citation type="submission" date="2018-08" db="EMBL/GenBank/DDBJ databases">
        <title>Whole genome sequence analysis of Dermacoccus abyssi bacteria isolated from Deep Mariana trench Micromonospora spp reveals genes involved in the environmental adaptation and production of secondary metabolites.</title>
        <authorList>
            <person name="Abdel-Mageed W.M."/>
            <person name="Lehri B."/>
            <person name="Nouioui I."/>
            <person name="Goodfellow I."/>
            <person name="Jaspars M."/>
            <person name="Karlyshev A."/>
        </authorList>
    </citation>
    <scope>NUCLEOTIDE SEQUENCE [LARGE SCALE GENOMIC DNA]</scope>
    <source>
        <strain evidence="2 3">MT1.1</strain>
    </source>
</reference>
<evidence type="ECO:0000313" key="2">
    <source>
        <dbReference type="EMBL" id="RHW45765.1"/>
    </source>
</evidence>
<evidence type="ECO:0000313" key="3">
    <source>
        <dbReference type="Proteomes" id="UP000285376"/>
    </source>
</evidence>
<feature type="domain" description="Elongation factor G-binding protein C-terminal treble-clef zinc-finger" evidence="1">
    <location>
        <begin position="8"/>
        <end position="163"/>
    </location>
</feature>
<dbReference type="RefSeq" id="WP_047312289.1">
    <property type="nucleotide sequence ID" value="NZ_CBCRVH010000009.1"/>
</dbReference>
<organism evidence="2 3">
    <name type="scientific">Dermacoccus abyssi</name>
    <dbReference type="NCBI Taxonomy" id="322596"/>
    <lineage>
        <taxon>Bacteria</taxon>
        <taxon>Bacillati</taxon>
        <taxon>Actinomycetota</taxon>
        <taxon>Actinomycetes</taxon>
        <taxon>Micrococcales</taxon>
        <taxon>Dermacoccaceae</taxon>
        <taxon>Dermacoccus</taxon>
    </lineage>
</organism>
<sequence length="169" mass="19063">MRAVTEAEIRASFVNASKGEAKRANLPDLDGIEWDGRDYFGWIDPKREQQSYATFVVETEDGDAVRTLLLRRATPPKERRKLLCSWCQDITATDNVTLYVAPRAGASGRVGNTVGTSICTDFSCSRNARRVPNAMEVQDEAERVAWQELRVAQLRERSRHFLDLISETA</sequence>
<protein>
    <submittedName>
        <fullName evidence="2">FBP domain-containing protein</fullName>
    </submittedName>
</protein>
<evidence type="ECO:0000259" key="1">
    <source>
        <dbReference type="Pfam" id="PF16571"/>
    </source>
</evidence>
<dbReference type="InterPro" id="IPR032330">
    <property type="entry name" value="EF-G-binding_C"/>
</dbReference>
<gene>
    <name evidence="2" type="ORF">D1832_08695</name>
</gene>
<dbReference type="EMBL" id="QWLM01000008">
    <property type="protein sequence ID" value="RHW45765.1"/>
    <property type="molecule type" value="Genomic_DNA"/>
</dbReference>
<comment type="caution">
    <text evidence="2">The sequence shown here is derived from an EMBL/GenBank/DDBJ whole genome shotgun (WGS) entry which is preliminary data.</text>
</comment>
<accession>A0A417Z5L2</accession>